<dbReference type="InterPro" id="IPR051675">
    <property type="entry name" value="Endo/Exo/Phosphatase_dom_1"/>
</dbReference>
<dbReference type="GO" id="GO:0015627">
    <property type="term" value="C:type II protein secretion system complex"/>
    <property type="evidence" value="ECO:0007669"/>
    <property type="project" value="TreeGrafter"/>
</dbReference>
<dbReference type="STRING" id="490188.SAMN04488068_0720"/>
<feature type="region of interest" description="Disordered" evidence="1">
    <location>
        <begin position="70"/>
        <end position="89"/>
    </location>
</feature>
<dbReference type="PANTHER" id="PTHR21180:SF32">
    <property type="entry name" value="ENDONUCLEASE_EXONUCLEASE_PHOSPHATASE FAMILY DOMAIN-CONTAINING PROTEIN 1"/>
    <property type="match status" value="1"/>
</dbReference>
<dbReference type="PANTHER" id="PTHR21180">
    <property type="entry name" value="ENDONUCLEASE/EXONUCLEASE/PHOSPHATASE FAMILY DOMAIN-CONTAINING PROTEIN 1"/>
    <property type="match status" value="1"/>
</dbReference>
<dbReference type="InterPro" id="IPR010994">
    <property type="entry name" value="RuvA_2-like"/>
</dbReference>
<dbReference type="InterPro" id="IPR004509">
    <property type="entry name" value="Competence_ComEA_HhH"/>
</dbReference>
<feature type="chain" id="PRO_5012702839" evidence="2">
    <location>
        <begin position="24"/>
        <end position="89"/>
    </location>
</feature>
<organism evidence="3 4">
    <name type="scientific">Hydrocarboniphaga daqingensis</name>
    <dbReference type="NCBI Taxonomy" id="490188"/>
    <lineage>
        <taxon>Bacteria</taxon>
        <taxon>Pseudomonadati</taxon>
        <taxon>Pseudomonadota</taxon>
        <taxon>Gammaproteobacteria</taxon>
        <taxon>Nevskiales</taxon>
        <taxon>Nevskiaceae</taxon>
        <taxon>Hydrocarboniphaga</taxon>
    </lineage>
</organism>
<gene>
    <name evidence="3" type="ORF">SAMN04488068_0720</name>
</gene>
<feature type="signal peptide" evidence="2">
    <location>
        <begin position="1"/>
        <end position="23"/>
    </location>
</feature>
<dbReference type="Pfam" id="PF12836">
    <property type="entry name" value="HHH_3"/>
    <property type="match status" value="1"/>
</dbReference>
<dbReference type="Gene3D" id="1.10.150.280">
    <property type="entry name" value="AF1531-like domain"/>
    <property type="match status" value="1"/>
</dbReference>
<dbReference type="AlphaFoldDB" id="A0A1M5L5J3"/>
<dbReference type="SUPFAM" id="SSF47781">
    <property type="entry name" value="RuvA domain 2-like"/>
    <property type="match status" value="1"/>
</dbReference>
<proteinExistence type="predicted"/>
<dbReference type="Proteomes" id="UP000199758">
    <property type="component" value="Unassembled WGS sequence"/>
</dbReference>
<dbReference type="EMBL" id="FQWZ01000002">
    <property type="protein sequence ID" value="SHG60362.1"/>
    <property type="molecule type" value="Genomic_DNA"/>
</dbReference>
<dbReference type="GO" id="GO:0015628">
    <property type="term" value="P:protein secretion by the type II secretion system"/>
    <property type="evidence" value="ECO:0007669"/>
    <property type="project" value="TreeGrafter"/>
</dbReference>
<evidence type="ECO:0000313" key="4">
    <source>
        <dbReference type="Proteomes" id="UP000199758"/>
    </source>
</evidence>
<evidence type="ECO:0000313" key="3">
    <source>
        <dbReference type="EMBL" id="SHG60362.1"/>
    </source>
</evidence>
<sequence>MNRSILPLLAGFALLLAADLVSAAVNINTADAKTIAKELDGVGEKMSLAIVKEREKAPFTSVEDLDKRVKGWGKKTGERNKDKLKFSEK</sequence>
<reference evidence="3 4" key="1">
    <citation type="submission" date="2016-11" db="EMBL/GenBank/DDBJ databases">
        <authorList>
            <person name="Jaros S."/>
            <person name="Januszkiewicz K."/>
            <person name="Wedrychowicz H."/>
        </authorList>
    </citation>
    <scope>NUCLEOTIDE SEQUENCE [LARGE SCALE GENOMIC DNA]</scope>
    <source>
        <strain evidence="3 4">CGMCC 1.7049</strain>
    </source>
</reference>
<dbReference type="NCBIfam" id="TIGR00426">
    <property type="entry name" value="competence protein ComEA helix-hairpin-helix repeat region"/>
    <property type="match status" value="1"/>
</dbReference>
<dbReference type="OrthoDB" id="7510573at2"/>
<protein>
    <submittedName>
        <fullName evidence="3">Competence protein ComEA</fullName>
    </submittedName>
</protein>
<evidence type="ECO:0000256" key="1">
    <source>
        <dbReference type="SAM" id="MobiDB-lite"/>
    </source>
</evidence>
<keyword evidence="2" id="KW-0732">Signal</keyword>
<evidence type="ECO:0000256" key="2">
    <source>
        <dbReference type="SAM" id="SignalP"/>
    </source>
</evidence>
<dbReference type="RefSeq" id="WP_072894200.1">
    <property type="nucleotide sequence ID" value="NZ_FQWZ01000002.1"/>
</dbReference>
<keyword evidence="4" id="KW-1185">Reference proteome</keyword>
<name>A0A1M5L5J3_9GAMM</name>
<accession>A0A1M5L5J3</accession>